<evidence type="ECO:0000313" key="7">
    <source>
        <dbReference type="EMBL" id="MCD5312922.1"/>
    </source>
</evidence>
<evidence type="ECO:0000259" key="6">
    <source>
        <dbReference type="PROSITE" id="PS50850"/>
    </source>
</evidence>
<sequence length="400" mass="41013">MTAELERIERAETRAGVRATYAAFIATGFIFASWASRIPHFQRQLDLSPGQLGLLLLAIAVGSLTALPMAGAIVTRFGSRRTVAVLAALDGLAVVVVALGYQAGVPLVAFGLVLFGFAQGGWDVAMNVQGAVVERRLGLAIMPRFHAGFSLGTVAGALLGALMVALHVSPTGHLLVVGLLIAALVPVAVRDFVPDTEPEPELEPGAPTSSGSKVSALAAWTEPRTLLIGLFVLTFAFAEGAGNDWASVALIDGHGTSIALGTLGFALFLTAMTVGRWFGPHLLARFGRVGLLQVMAATATLGILLFVLGPNAPLAFVGTLLWGLGTALGFPVGMSAAADEPTRAPARVSVVASIGYCAFLGGPPLVGLLGDTFSVLSAVLAVAVAMFVGFLVAPSTREPA</sequence>
<feature type="transmembrane region" description="Helical" evidence="5">
    <location>
        <begin position="52"/>
        <end position="75"/>
    </location>
</feature>
<feature type="domain" description="Major facilitator superfamily (MFS) profile" evidence="6">
    <location>
        <begin position="16"/>
        <end position="397"/>
    </location>
</feature>
<evidence type="ECO:0000313" key="8">
    <source>
        <dbReference type="Proteomes" id="UP001138997"/>
    </source>
</evidence>
<dbReference type="PANTHER" id="PTHR23514:SF13">
    <property type="entry name" value="INNER MEMBRANE PROTEIN YBJJ"/>
    <property type="match status" value="1"/>
</dbReference>
<gene>
    <name evidence="7" type="ORF">LR394_18605</name>
</gene>
<feature type="transmembrane region" description="Helical" evidence="5">
    <location>
        <begin position="372"/>
        <end position="393"/>
    </location>
</feature>
<feature type="transmembrane region" description="Helical" evidence="5">
    <location>
        <begin position="147"/>
        <end position="168"/>
    </location>
</feature>
<dbReference type="InterPro" id="IPR051788">
    <property type="entry name" value="MFS_Transporter"/>
</dbReference>
<protein>
    <submittedName>
        <fullName evidence="7">MFS transporter</fullName>
    </submittedName>
</protein>
<evidence type="ECO:0000256" key="4">
    <source>
        <dbReference type="ARBA" id="ARBA00023136"/>
    </source>
</evidence>
<dbReference type="SUPFAM" id="SSF103473">
    <property type="entry name" value="MFS general substrate transporter"/>
    <property type="match status" value="1"/>
</dbReference>
<comment type="subcellular location">
    <subcellularLocation>
        <location evidence="1">Cell membrane</location>
        <topology evidence="1">Multi-pass membrane protein</topology>
    </subcellularLocation>
</comment>
<dbReference type="PROSITE" id="PS50850">
    <property type="entry name" value="MFS"/>
    <property type="match status" value="1"/>
</dbReference>
<feature type="transmembrane region" description="Helical" evidence="5">
    <location>
        <begin position="214"/>
        <end position="238"/>
    </location>
</feature>
<dbReference type="AlphaFoldDB" id="A0A9X1NDD6"/>
<keyword evidence="4 5" id="KW-0472">Membrane</keyword>
<dbReference type="Proteomes" id="UP001138997">
    <property type="component" value="Unassembled WGS sequence"/>
</dbReference>
<feature type="transmembrane region" description="Helical" evidence="5">
    <location>
        <begin position="290"/>
        <end position="308"/>
    </location>
</feature>
<dbReference type="Gene3D" id="1.20.1250.20">
    <property type="entry name" value="MFS general substrate transporter like domains"/>
    <property type="match status" value="2"/>
</dbReference>
<evidence type="ECO:0000256" key="3">
    <source>
        <dbReference type="ARBA" id="ARBA00022989"/>
    </source>
</evidence>
<keyword evidence="8" id="KW-1185">Reference proteome</keyword>
<organism evidence="7 8">
    <name type="scientific">Kineosporia babensis</name>
    <dbReference type="NCBI Taxonomy" id="499548"/>
    <lineage>
        <taxon>Bacteria</taxon>
        <taxon>Bacillati</taxon>
        <taxon>Actinomycetota</taxon>
        <taxon>Actinomycetes</taxon>
        <taxon>Kineosporiales</taxon>
        <taxon>Kineosporiaceae</taxon>
        <taxon>Kineosporia</taxon>
    </lineage>
</organism>
<feature type="transmembrane region" description="Helical" evidence="5">
    <location>
        <begin position="82"/>
        <end position="101"/>
    </location>
</feature>
<evidence type="ECO:0000256" key="5">
    <source>
        <dbReference type="SAM" id="Phobius"/>
    </source>
</evidence>
<feature type="transmembrane region" description="Helical" evidence="5">
    <location>
        <begin position="314"/>
        <end position="334"/>
    </location>
</feature>
<comment type="caution">
    <text evidence="7">The sequence shown here is derived from an EMBL/GenBank/DDBJ whole genome shotgun (WGS) entry which is preliminary data.</text>
</comment>
<feature type="transmembrane region" description="Helical" evidence="5">
    <location>
        <begin position="107"/>
        <end position="126"/>
    </location>
</feature>
<dbReference type="GO" id="GO:0022857">
    <property type="term" value="F:transmembrane transporter activity"/>
    <property type="evidence" value="ECO:0007669"/>
    <property type="project" value="InterPro"/>
</dbReference>
<dbReference type="GO" id="GO:0005886">
    <property type="term" value="C:plasma membrane"/>
    <property type="evidence" value="ECO:0007669"/>
    <property type="project" value="UniProtKB-SubCell"/>
</dbReference>
<proteinExistence type="predicted"/>
<dbReference type="PANTHER" id="PTHR23514">
    <property type="entry name" value="BYPASS OF STOP CODON PROTEIN 6"/>
    <property type="match status" value="1"/>
</dbReference>
<dbReference type="Pfam" id="PF07690">
    <property type="entry name" value="MFS_1"/>
    <property type="match status" value="1"/>
</dbReference>
<dbReference type="InterPro" id="IPR036259">
    <property type="entry name" value="MFS_trans_sf"/>
</dbReference>
<dbReference type="EMBL" id="JAJOMB010000009">
    <property type="protein sequence ID" value="MCD5312922.1"/>
    <property type="molecule type" value="Genomic_DNA"/>
</dbReference>
<keyword evidence="2 5" id="KW-0812">Transmembrane</keyword>
<feature type="transmembrane region" description="Helical" evidence="5">
    <location>
        <begin position="174"/>
        <end position="193"/>
    </location>
</feature>
<feature type="transmembrane region" description="Helical" evidence="5">
    <location>
        <begin position="258"/>
        <end position="278"/>
    </location>
</feature>
<evidence type="ECO:0000256" key="2">
    <source>
        <dbReference type="ARBA" id="ARBA00022692"/>
    </source>
</evidence>
<dbReference type="InterPro" id="IPR020846">
    <property type="entry name" value="MFS_dom"/>
</dbReference>
<feature type="transmembrane region" description="Helical" evidence="5">
    <location>
        <begin position="346"/>
        <end position="366"/>
    </location>
</feature>
<evidence type="ECO:0000256" key="1">
    <source>
        <dbReference type="ARBA" id="ARBA00004651"/>
    </source>
</evidence>
<dbReference type="CDD" id="cd17393">
    <property type="entry name" value="MFS_MosC_like"/>
    <property type="match status" value="1"/>
</dbReference>
<dbReference type="InterPro" id="IPR011701">
    <property type="entry name" value="MFS"/>
</dbReference>
<dbReference type="RefSeq" id="WP_231443629.1">
    <property type="nucleotide sequence ID" value="NZ_JAJOMB010000009.1"/>
</dbReference>
<feature type="transmembrane region" description="Helical" evidence="5">
    <location>
        <begin position="21"/>
        <end position="40"/>
    </location>
</feature>
<accession>A0A9X1NDD6</accession>
<name>A0A9X1NDD6_9ACTN</name>
<keyword evidence="3 5" id="KW-1133">Transmembrane helix</keyword>
<reference evidence="7" key="1">
    <citation type="submission" date="2021-11" db="EMBL/GenBank/DDBJ databases">
        <title>Streptomyces corallinus and Kineosporia corallina sp. nov., two new coral-derived marine actinobacteria.</title>
        <authorList>
            <person name="Buangrab K."/>
            <person name="Sutthacheep M."/>
            <person name="Yeemin T."/>
            <person name="Harunari E."/>
            <person name="Igarashi Y."/>
            <person name="Sripreechasak P."/>
            <person name="Kanchanasin P."/>
            <person name="Tanasupawat S."/>
            <person name="Phongsopitanun W."/>
        </authorList>
    </citation>
    <scope>NUCLEOTIDE SEQUENCE</scope>
    <source>
        <strain evidence="7">JCM 31032</strain>
    </source>
</reference>